<dbReference type="EMBL" id="JABXWD010000035">
    <property type="protein sequence ID" value="MBV6340614.1"/>
    <property type="molecule type" value="Genomic_DNA"/>
</dbReference>
<reference evidence="1 2" key="1">
    <citation type="journal article" date="2020" name="J Geophys Res Biogeosci">
        <title>Magnetotaxis as an Adaptation to Enable Bacterial Shuttling of Microbial Sulfur and Sulfur Cycling Across Aquatic Oxic#Anoxic Interfaces.</title>
        <authorList>
            <person name="Li J."/>
            <person name="Liu P."/>
            <person name="Wang J."/>
            <person name="Roberts A.P."/>
            <person name="Pan Y."/>
        </authorList>
    </citation>
    <scope>NUCLEOTIDE SEQUENCE [LARGE SCALE GENOMIC DNA]</scope>
    <source>
        <strain evidence="1 2">MYR-1_YQ</strain>
    </source>
</reference>
<dbReference type="Proteomes" id="UP001196980">
    <property type="component" value="Unassembled WGS sequence"/>
</dbReference>
<keyword evidence="2" id="KW-1185">Reference proteome</keyword>
<gene>
    <name evidence="1" type="ORF">HWQ67_03355</name>
</gene>
<accession>A0ABS6RX59</accession>
<proteinExistence type="predicted"/>
<comment type="caution">
    <text evidence="1">The sequence shown here is derived from an EMBL/GenBank/DDBJ whole genome shotgun (WGS) entry which is preliminary data.</text>
</comment>
<dbReference type="RefSeq" id="WP_218251234.1">
    <property type="nucleotide sequence ID" value="NZ_JABXWD010000035.1"/>
</dbReference>
<organism evidence="1 2">
    <name type="scientific">Candidatus Magnetobacterium casense</name>
    <dbReference type="NCBI Taxonomy" id="1455061"/>
    <lineage>
        <taxon>Bacteria</taxon>
        <taxon>Pseudomonadati</taxon>
        <taxon>Nitrospirota</taxon>
        <taxon>Thermodesulfovibrionia</taxon>
        <taxon>Thermodesulfovibrionales</taxon>
        <taxon>Candidatus Magnetobacteriaceae</taxon>
        <taxon>Candidatus Magnetobacterium</taxon>
    </lineage>
</organism>
<name>A0ABS6RX59_9BACT</name>
<sequence>MAGAGATRCGKIVPHPLERERSGAAPFFLVLHTIETRYIRVGDFRVIYTIEANKISIISIGHRKDIYK</sequence>
<dbReference type="InterPro" id="IPR007712">
    <property type="entry name" value="RelE/ParE_toxin"/>
</dbReference>
<protein>
    <submittedName>
        <fullName evidence="1">Type II toxin-antitoxin system RelE/ParE family toxin</fullName>
    </submittedName>
</protein>
<evidence type="ECO:0000313" key="1">
    <source>
        <dbReference type="EMBL" id="MBV6340614.1"/>
    </source>
</evidence>
<dbReference type="Pfam" id="PF05016">
    <property type="entry name" value="ParE_toxin"/>
    <property type="match status" value="1"/>
</dbReference>
<evidence type="ECO:0000313" key="2">
    <source>
        <dbReference type="Proteomes" id="UP001196980"/>
    </source>
</evidence>